<evidence type="ECO:0000313" key="6">
    <source>
        <dbReference type="Proteomes" id="UP001410648"/>
    </source>
</evidence>
<feature type="domain" description="ABC transporter" evidence="4">
    <location>
        <begin position="320"/>
        <end position="538"/>
    </location>
</feature>
<accession>A0ABN1BAH6</accession>
<dbReference type="PANTHER" id="PTHR42855">
    <property type="entry name" value="ABC TRANSPORTER ATP-BINDING SUBUNIT"/>
    <property type="match status" value="1"/>
</dbReference>
<dbReference type="GO" id="GO:0005524">
    <property type="term" value="F:ATP binding"/>
    <property type="evidence" value="ECO:0007669"/>
    <property type="project" value="UniProtKB-KW"/>
</dbReference>
<dbReference type="PROSITE" id="PS00211">
    <property type="entry name" value="ABC_TRANSPORTER_1"/>
    <property type="match status" value="1"/>
</dbReference>
<feature type="coiled-coil region" evidence="3">
    <location>
        <begin position="568"/>
        <end position="595"/>
    </location>
</feature>
<gene>
    <name evidence="5" type="ORF">GCM10008936_20700</name>
</gene>
<dbReference type="Pfam" id="PF00005">
    <property type="entry name" value="ABC_tran"/>
    <property type="match status" value="2"/>
</dbReference>
<dbReference type="EMBL" id="BAAADA010000196">
    <property type="protein sequence ID" value="GAA0493637.1"/>
    <property type="molecule type" value="Genomic_DNA"/>
</dbReference>
<reference evidence="5 6" key="1">
    <citation type="journal article" date="2019" name="Int. J. Syst. Evol. Microbiol.">
        <title>The Global Catalogue of Microorganisms (GCM) 10K type strain sequencing project: providing services to taxonomists for standard genome sequencing and annotation.</title>
        <authorList>
            <consortium name="The Broad Institute Genomics Platform"/>
            <consortium name="The Broad Institute Genome Sequencing Center for Infectious Disease"/>
            <person name="Wu L."/>
            <person name="Ma J."/>
        </authorList>
    </citation>
    <scope>NUCLEOTIDE SEQUENCE [LARGE SCALE GENOMIC DNA]</scope>
    <source>
        <strain evidence="5 6">JCM 14232</strain>
    </source>
</reference>
<keyword evidence="6" id="KW-1185">Reference proteome</keyword>
<feature type="domain" description="ABC transporter" evidence="4">
    <location>
        <begin position="4"/>
        <end position="255"/>
    </location>
</feature>
<dbReference type="Proteomes" id="UP001410648">
    <property type="component" value="Unassembled WGS sequence"/>
</dbReference>
<keyword evidence="1" id="KW-0547">Nucleotide-binding</keyword>
<comment type="caution">
    <text evidence="5">The sequence shown here is derived from an EMBL/GenBank/DDBJ whole genome shotgun (WGS) entry which is preliminary data.</text>
</comment>
<evidence type="ECO:0000256" key="3">
    <source>
        <dbReference type="SAM" id="Coils"/>
    </source>
</evidence>
<dbReference type="SUPFAM" id="SSF52540">
    <property type="entry name" value="P-loop containing nucleoside triphosphate hydrolases"/>
    <property type="match status" value="2"/>
</dbReference>
<dbReference type="InterPro" id="IPR003439">
    <property type="entry name" value="ABC_transporter-like_ATP-bd"/>
</dbReference>
<dbReference type="PANTHER" id="PTHR42855:SF1">
    <property type="entry name" value="ABC TRANSPORTER DOMAIN-CONTAINING PROTEIN"/>
    <property type="match status" value="1"/>
</dbReference>
<dbReference type="Pfam" id="PF16326">
    <property type="entry name" value="ABC_tran_CTD"/>
    <property type="match status" value="1"/>
</dbReference>
<dbReference type="InterPro" id="IPR037118">
    <property type="entry name" value="Val-tRNA_synth_C_sf"/>
</dbReference>
<dbReference type="CDD" id="cd03221">
    <property type="entry name" value="ABCF_EF-3"/>
    <property type="match status" value="2"/>
</dbReference>
<dbReference type="InterPro" id="IPR003593">
    <property type="entry name" value="AAA+_ATPase"/>
</dbReference>
<proteinExistence type="predicted"/>
<evidence type="ECO:0000313" key="5">
    <source>
        <dbReference type="EMBL" id="GAA0493637.1"/>
    </source>
</evidence>
<organism evidence="5 6">
    <name type="scientific">Alkalibacterium indicireducens</name>
    <dbReference type="NCBI Taxonomy" id="398758"/>
    <lineage>
        <taxon>Bacteria</taxon>
        <taxon>Bacillati</taxon>
        <taxon>Bacillota</taxon>
        <taxon>Bacilli</taxon>
        <taxon>Lactobacillales</taxon>
        <taxon>Carnobacteriaceae</taxon>
        <taxon>Alkalibacterium</taxon>
    </lineage>
</organism>
<dbReference type="Pfam" id="PF12848">
    <property type="entry name" value="ABC_tran_Xtn"/>
    <property type="match status" value="1"/>
</dbReference>
<dbReference type="InterPro" id="IPR017871">
    <property type="entry name" value="ABC_transporter-like_CS"/>
</dbReference>
<keyword evidence="2 5" id="KW-0067">ATP-binding</keyword>
<keyword evidence="3" id="KW-0175">Coiled coil</keyword>
<dbReference type="InterPro" id="IPR051309">
    <property type="entry name" value="ABCF_ATPase"/>
</dbReference>
<name>A0ABN1BAH6_9LACT</name>
<dbReference type="Gene3D" id="1.10.287.380">
    <property type="entry name" value="Valyl-tRNA synthetase, C-terminal domain"/>
    <property type="match status" value="1"/>
</dbReference>
<protein>
    <submittedName>
        <fullName evidence="5">ABC-F family ATP-binding cassette domain-containing protein</fullName>
    </submittedName>
</protein>
<dbReference type="InterPro" id="IPR032524">
    <property type="entry name" value="ABC_tran_C"/>
</dbReference>
<dbReference type="InterPro" id="IPR032781">
    <property type="entry name" value="ABC_tran_Xtn"/>
</dbReference>
<evidence type="ECO:0000256" key="1">
    <source>
        <dbReference type="ARBA" id="ARBA00022741"/>
    </source>
</evidence>
<dbReference type="RefSeq" id="WP_346025418.1">
    <property type="nucleotide sequence ID" value="NZ_BAAADA010000196.1"/>
</dbReference>
<evidence type="ECO:0000259" key="4">
    <source>
        <dbReference type="PROSITE" id="PS50893"/>
    </source>
</evidence>
<dbReference type="Gene3D" id="3.40.50.300">
    <property type="entry name" value="P-loop containing nucleotide triphosphate hydrolases"/>
    <property type="match status" value="2"/>
</dbReference>
<sequence>MKEWKIEQLTHSYGIKTLFDDLSFSIREAQRVGLIGVNGTGKTSLLRIVAGELKPDSGLISKPGEYEIGYLSQKSELDEEKTLFETVFDGDSPVVQAARHYEEVLQKLSDDPLNPKTQQAFTEAEKRMNQEDAWTVSSRAKSILNQLGLSDSTKKVGTLSGGQKKRAALAQVLIQEPDLLILDEPTNHLDFQMIKWLEDYLAGYRGALLMVTHDRYFLDRVSNEILELENGKIQSYSGNYQQYVQLKAEREETEAKMAHKQKQLYKQELAWMRAGVRARGTKQEARKERFAGIEKQVKSQVTKSDLELNLSGSRLGKKVLELENATKRMGDLTILDQFNLLVQQTDRIGITGVNGAGKTTFLNILAQETELDSGELIIGDTVKIGYYRQLNEAFDEDKRVITYLREIAEEVKLADGTSVSVSQLLERFLFDRSMHGSPINKLSGGEKRRLYLLKILMQQPNVLILDEPTNDLDVQTLTILEEYISQFSGAVIAVSHDRYFIDKIASKLLIFNGNGRIEESYATLTEYLEQTREIKEEKPTVIKNKTAPEKRKEPKEKTSLTYMEKKEWESIESDIEQLEMELEAIQEEISHVVSDHVKLSELTDKQTELSGQLAEKYERWEYLAQYV</sequence>
<dbReference type="PROSITE" id="PS50893">
    <property type="entry name" value="ABC_TRANSPORTER_2"/>
    <property type="match status" value="2"/>
</dbReference>
<dbReference type="SMART" id="SM00382">
    <property type="entry name" value="AAA"/>
    <property type="match status" value="2"/>
</dbReference>
<evidence type="ECO:0000256" key="2">
    <source>
        <dbReference type="ARBA" id="ARBA00022840"/>
    </source>
</evidence>
<dbReference type="InterPro" id="IPR027417">
    <property type="entry name" value="P-loop_NTPase"/>
</dbReference>